<evidence type="ECO:0000313" key="3">
    <source>
        <dbReference type="Proteomes" id="UP000027222"/>
    </source>
</evidence>
<evidence type="ECO:0000313" key="2">
    <source>
        <dbReference type="EMBL" id="KDR69914.1"/>
    </source>
</evidence>
<dbReference type="Proteomes" id="UP000027222">
    <property type="component" value="Unassembled WGS sequence"/>
</dbReference>
<gene>
    <name evidence="2" type="ORF">GALMADRAFT_214722</name>
</gene>
<dbReference type="EMBL" id="KL142399">
    <property type="protein sequence ID" value="KDR69914.1"/>
    <property type="molecule type" value="Genomic_DNA"/>
</dbReference>
<reference evidence="3" key="1">
    <citation type="journal article" date="2014" name="Proc. Natl. Acad. Sci. U.S.A.">
        <title>Extensive sampling of basidiomycete genomes demonstrates inadequacy of the white-rot/brown-rot paradigm for wood decay fungi.</title>
        <authorList>
            <person name="Riley R."/>
            <person name="Salamov A.A."/>
            <person name="Brown D.W."/>
            <person name="Nagy L.G."/>
            <person name="Floudas D."/>
            <person name="Held B.W."/>
            <person name="Levasseur A."/>
            <person name="Lombard V."/>
            <person name="Morin E."/>
            <person name="Otillar R."/>
            <person name="Lindquist E.A."/>
            <person name="Sun H."/>
            <person name="LaButti K.M."/>
            <person name="Schmutz J."/>
            <person name="Jabbour D."/>
            <person name="Luo H."/>
            <person name="Baker S.E."/>
            <person name="Pisabarro A.G."/>
            <person name="Walton J.D."/>
            <person name="Blanchette R.A."/>
            <person name="Henrissat B."/>
            <person name="Martin F."/>
            <person name="Cullen D."/>
            <person name="Hibbett D.S."/>
            <person name="Grigoriev I.V."/>
        </authorList>
    </citation>
    <scope>NUCLEOTIDE SEQUENCE [LARGE SCALE GENOMIC DNA]</scope>
    <source>
        <strain evidence="3">CBS 339.88</strain>
    </source>
</reference>
<sequence length="634" mass="70507">MTPDPFASPSLFSENNTCGICGLPIPIKLAGPKGRLAGKFYLHCFNKDVHPENMPNWWKIFEPLAAGVPTPPHLQRLIARTPTSSPEISSRAVFSTPIELFEPQELDGKPKCGYGNCTRKRIHRLCPRQMCRPHCIFSEGCPFHSEKQLSGTQLRKLEKKRVPAPLSAQTVEPRLERSLSPASWQYLNIISDGGPGKPFPGYVGDPPVPRIGSEGTYLQLPADGLLKFSDQTWNSPPPSLALLSTAAPPSQIFRLDPGPLVPTASSSHTLVPLTQKAGTVSRQPRRTSQMNRTWMEELRETTPSDTLGDSSAQNKVVMTPRKAKDLTLNRRFNLVYWDNSIDSANLQIVAECPNWPQWSLDKFSGLPFLGSNIKEIQLYSTEYRVWMMIPMSYVHPLTTNCAIMLRRQGVAGVDEQKHIDLFFPALPRRFRTNQTQEHSVIRSQLKARKAKARPPPSDSDSDVEVVDTLSPPPPKCPRIKEELVTPARLRPHLNVSIPLTPTFIDLTESPNLSMSPSPFTFSLSHSSESPIPSTSGFSSHNAARWPRNWYAVDVVAGFKQIDNLVKQDTQCKVPGSLAHHLSAVFGCEVPVSTYRDARSRWEKASQALRDAVLEGGRTPSGLWTYLASRVPLKG</sequence>
<dbReference type="AlphaFoldDB" id="A0A067SQF6"/>
<dbReference type="HOGENOM" id="CLU_427624_0_0_1"/>
<dbReference type="OrthoDB" id="2688096at2759"/>
<dbReference type="STRING" id="685588.A0A067SQF6"/>
<protein>
    <submittedName>
        <fullName evidence="2">Uncharacterized protein</fullName>
    </submittedName>
</protein>
<evidence type="ECO:0000256" key="1">
    <source>
        <dbReference type="SAM" id="MobiDB-lite"/>
    </source>
</evidence>
<proteinExistence type="predicted"/>
<feature type="region of interest" description="Disordered" evidence="1">
    <location>
        <begin position="434"/>
        <end position="479"/>
    </location>
</feature>
<organism evidence="2 3">
    <name type="scientific">Galerina marginata (strain CBS 339.88)</name>
    <dbReference type="NCBI Taxonomy" id="685588"/>
    <lineage>
        <taxon>Eukaryota</taxon>
        <taxon>Fungi</taxon>
        <taxon>Dikarya</taxon>
        <taxon>Basidiomycota</taxon>
        <taxon>Agaricomycotina</taxon>
        <taxon>Agaricomycetes</taxon>
        <taxon>Agaricomycetidae</taxon>
        <taxon>Agaricales</taxon>
        <taxon>Agaricineae</taxon>
        <taxon>Strophariaceae</taxon>
        <taxon>Galerina</taxon>
    </lineage>
</organism>
<keyword evidence="3" id="KW-1185">Reference proteome</keyword>
<accession>A0A067SQF6</accession>
<name>A0A067SQF6_GALM3</name>